<keyword evidence="9" id="KW-0902">Two-component regulatory system</keyword>
<evidence type="ECO:0000256" key="8">
    <source>
        <dbReference type="ARBA" id="ARBA00022840"/>
    </source>
</evidence>
<keyword evidence="4" id="KW-0597">Phosphoprotein</keyword>
<dbReference type="SUPFAM" id="SSF55781">
    <property type="entry name" value="GAF domain-like"/>
    <property type="match status" value="1"/>
</dbReference>
<dbReference type="SUPFAM" id="SSF55785">
    <property type="entry name" value="PYP-like sensor domain (PAS domain)"/>
    <property type="match status" value="1"/>
</dbReference>
<dbReference type="Pfam" id="PF12860">
    <property type="entry name" value="PAS_7"/>
    <property type="match status" value="1"/>
</dbReference>
<dbReference type="Proteomes" id="UP000185678">
    <property type="component" value="Unassembled WGS sequence"/>
</dbReference>
<dbReference type="Gene3D" id="3.30.450.40">
    <property type="match status" value="1"/>
</dbReference>
<dbReference type="CDD" id="cd00130">
    <property type="entry name" value="PAS"/>
    <property type="match status" value="1"/>
</dbReference>
<name>A0A1N7PW84_9PROT</name>
<evidence type="ECO:0000256" key="12">
    <source>
        <dbReference type="SAM" id="MobiDB-lite"/>
    </source>
</evidence>
<comment type="subcellular location">
    <subcellularLocation>
        <location evidence="2">Membrane</location>
    </subcellularLocation>
</comment>
<dbReference type="GO" id="GO:0005524">
    <property type="term" value="F:ATP binding"/>
    <property type="evidence" value="ECO:0007669"/>
    <property type="project" value="UniProtKB-KW"/>
</dbReference>
<dbReference type="AlphaFoldDB" id="A0A1N7PW84"/>
<dbReference type="SUPFAM" id="SSF47384">
    <property type="entry name" value="Homodimeric domain of signal transducing histidine kinase"/>
    <property type="match status" value="1"/>
</dbReference>
<dbReference type="PANTHER" id="PTHR43047:SF72">
    <property type="entry name" value="OSMOSENSING HISTIDINE PROTEIN KINASE SLN1"/>
    <property type="match status" value="1"/>
</dbReference>
<dbReference type="Gene3D" id="3.30.450.20">
    <property type="entry name" value="PAS domain"/>
    <property type="match status" value="2"/>
</dbReference>
<dbReference type="Pfam" id="PF01590">
    <property type="entry name" value="GAF"/>
    <property type="match status" value="1"/>
</dbReference>
<evidence type="ECO:0000313" key="15">
    <source>
        <dbReference type="EMBL" id="SIT14689.1"/>
    </source>
</evidence>
<keyword evidence="13" id="KW-0812">Transmembrane</keyword>
<evidence type="ECO:0000256" key="13">
    <source>
        <dbReference type="SAM" id="Phobius"/>
    </source>
</evidence>
<dbReference type="RefSeq" id="WP_076401826.1">
    <property type="nucleotide sequence ID" value="NZ_FTOA01000008.1"/>
</dbReference>
<dbReference type="InterPro" id="IPR029016">
    <property type="entry name" value="GAF-like_dom_sf"/>
</dbReference>
<evidence type="ECO:0000256" key="4">
    <source>
        <dbReference type="ARBA" id="ARBA00022553"/>
    </source>
</evidence>
<dbReference type="SUPFAM" id="SSF55874">
    <property type="entry name" value="ATPase domain of HSP90 chaperone/DNA topoisomerase II/histidine kinase"/>
    <property type="match status" value="1"/>
</dbReference>
<protein>
    <recommendedName>
        <fullName evidence="3">histidine kinase</fullName>
        <ecNumber evidence="3">2.7.13.3</ecNumber>
    </recommendedName>
</protein>
<sequence>MQGNGSESNNPPGHGPAPGGLLSRATAGSAVRSWRLGSAFLLAGILLPLITHILHQMAVDLTVERRARDVAVLTAQPILQALQRSGFRQDGKPLDREQQATLSTTFIQLVRQYPRVQNVVQANVLLPDSTILYSNDPSLIGQFSGGHPRFEKTRQGEISFGIERNRWFRDEDGELHQRGVVIEVYAPLSFEANKPPFAILEIYLDITGPLAEAYWREVALIAALLLTIGGLYLWVERYLRRVLGTGRRQVLDGISSDSWRAQVDDAEQRLVDMSVILPGLILLCNLQHRVLRAYGPRHSTAVMAVFREKGEVVLGASALADVFTEDAYRVLQPILANLDRQGRTSVVFTPDEESEVRLTVAPVRHLGQIDGMVLALFDQSAERQVREQTNRRLEQAEQQRVELESRRDSTEQRLLDLAGAHSDWWWETDSEHRFVWFSVHNVSRSYVSPPDLLGRKRLDFLPPDFPPDLLAEHRRVLNERKPFRDFAYPFVLGSGEVLHVSVSGVPVFDAHGMFRGYRGVGIIMPEPWHRDGARNAPMTRVQQAVEALPIGFLLWDSQDRLVSWNQAFVTLYPFLEPLCQQGTPFELMIRTAAAHSTTMVSESQIAARLLSHRAVEDAQEIQYENGMWVRVVERRTVTDMTVGIYTDVTAHKRAQELLRDRENDWRTILRLTGDSSRSFAERFSAVVRFVSRRCDLPIAFLGRHQADGDTLLLEEVLGPPDSVTRDQKLPIMETIHEIVLLNEGPQAVHQGWAIPGYDDLRQPCCPVSGAMAYLGLRLVVRDEVYGVLAFLSKTARAQPFDEQDLELLRMVGQWVSGELTHAVAETELRAALTSAESANRTKSEFLANMSHELRTPLNAIIGFSEVMGTGVFGPLGNEKYRDYVGNIHDSGRHLLDIINDILDVSKIESGSMELLEETMTVSVVVAASIRLVRERALRGGITLKTDLPPHLPLLRGDSRRIKQILLNLLSNAVKFTPSGGTVCVSVERTPDGGLMLRVTDSGIGMKPEDIPLALIPFRQIDSGLARRHEGTGLGLPLTKALVELHDGQLNLSSRLGEGTEVRVWFPVHRLRETEQAPAGE</sequence>
<dbReference type="CDD" id="cd16922">
    <property type="entry name" value="HATPase_EvgS-ArcB-TorS-like"/>
    <property type="match status" value="1"/>
</dbReference>
<dbReference type="SMART" id="SM00388">
    <property type="entry name" value="HisKA"/>
    <property type="match status" value="1"/>
</dbReference>
<gene>
    <name evidence="15" type="ORF">SAMN05421779_10895</name>
</gene>
<keyword evidence="13" id="KW-1133">Transmembrane helix</keyword>
<dbReference type="InterPro" id="IPR036097">
    <property type="entry name" value="HisK_dim/P_sf"/>
</dbReference>
<keyword evidence="7 15" id="KW-0418">Kinase</keyword>
<dbReference type="PRINTS" id="PR00344">
    <property type="entry name" value="BCTRLSENSOR"/>
</dbReference>
<dbReference type="SMART" id="SM00091">
    <property type="entry name" value="PAS"/>
    <property type="match status" value="2"/>
</dbReference>
<dbReference type="EMBL" id="FTOA01000008">
    <property type="protein sequence ID" value="SIT14689.1"/>
    <property type="molecule type" value="Genomic_DNA"/>
</dbReference>
<accession>A0A1N7PW84</accession>
<feature type="region of interest" description="Disordered" evidence="12">
    <location>
        <begin position="1"/>
        <end position="21"/>
    </location>
</feature>
<keyword evidence="10 13" id="KW-0472">Membrane</keyword>
<evidence type="ECO:0000256" key="1">
    <source>
        <dbReference type="ARBA" id="ARBA00000085"/>
    </source>
</evidence>
<dbReference type="Pfam" id="PF02518">
    <property type="entry name" value="HATPase_c"/>
    <property type="match status" value="1"/>
</dbReference>
<evidence type="ECO:0000313" key="16">
    <source>
        <dbReference type="Proteomes" id="UP000185678"/>
    </source>
</evidence>
<feature type="transmembrane region" description="Helical" evidence="13">
    <location>
        <begin position="218"/>
        <end position="235"/>
    </location>
</feature>
<dbReference type="SMART" id="SM00387">
    <property type="entry name" value="HATPase_c"/>
    <property type="match status" value="1"/>
</dbReference>
<evidence type="ECO:0000259" key="14">
    <source>
        <dbReference type="PROSITE" id="PS50109"/>
    </source>
</evidence>
<feature type="transmembrane region" description="Helical" evidence="13">
    <location>
        <begin position="39"/>
        <end position="59"/>
    </location>
</feature>
<dbReference type="GO" id="GO:0005886">
    <property type="term" value="C:plasma membrane"/>
    <property type="evidence" value="ECO:0007669"/>
    <property type="project" value="TreeGrafter"/>
</dbReference>
<dbReference type="PROSITE" id="PS50109">
    <property type="entry name" value="HIS_KIN"/>
    <property type="match status" value="1"/>
</dbReference>
<dbReference type="InterPro" id="IPR004358">
    <property type="entry name" value="Sig_transdc_His_kin-like_C"/>
</dbReference>
<dbReference type="SMART" id="SM00065">
    <property type="entry name" value="GAF"/>
    <property type="match status" value="1"/>
</dbReference>
<evidence type="ECO:0000256" key="11">
    <source>
        <dbReference type="SAM" id="Coils"/>
    </source>
</evidence>
<organism evidence="15 16">
    <name type="scientific">Insolitispirillum peregrinum</name>
    <dbReference type="NCBI Taxonomy" id="80876"/>
    <lineage>
        <taxon>Bacteria</taxon>
        <taxon>Pseudomonadati</taxon>
        <taxon>Pseudomonadota</taxon>
        <taxon>Alphaproteobacteria</taxon>
        <taxon>Rhodospirillales</taxon>
        <taxon>Novispirillaceae</taxon>
        <taxon>Insolitispirillum</taxon>
    </lineage>
</organism>
<keyword evidence="6" id="KW-0547">Nucleotide-binding</keyword>
<dbReference type="STRING" id="80876.SAMN05421779_10895"/>
<comment type="catalytic activity">
    <reaction evidence="1">
        <text>ATP + protein L-histidine = ADP + protein N-phospho-L-histidine.</text>
        <dbReference type="EC" id="2.7.13.3"/>
    </reaction>
</comment>
<dbReference type="InterPro" id="IPR035965">
    <property type="entry name" value="PAS-like_dom_sf"/>
</dbReference>
<evidence type="ECO:0000256" key="6">
    <source>
        <dbReference type="ARBA" id="ARBA00022741"/>
    </source>
</evidence>
<dbReference type="InterPro" id="IPR000014">
    <property type="entry name" value="PAS"/>
</dbReference>
<dbReference type="CDD" id="cd00082">
    <property type="entry name" value="HisKA"/>
    <property type="match status" value="1"/>
</dbReference>
<dbReference type="EC" id="2.7.13.3" evidence="3"/>
<keyword evidence="11" id="KW-0175">Coiled coil</keyword>
<dbReference type="GO" id="GO:0000155">
    <property type="term" value="F:phosphorelay sensor kinase activity"/>
    <property type="evidence" value="ECO:0007669"/>
    <property type="project" value="InterPro"/>
</dbReference>
<keyword evidence="8" id="KW-0067">ATP-binding</keyword>
<proteinExistence type="predicted"/>
<keyword evidence="5" id="KW-0808">Transferase</keyword>
<feature type="compositionally biased region" description="Polar residues" evidence="12">
    <location>
        <begin position="1"/>
        <end position="10"/>
    </location>
</feature>
<evidence type="ECO:0000256" key="7">
    <source>
        <dbReference type="ARBA" id="ARBA00022777"/>
    </source>
</evidence>
<dbReference type="InterPro" id="IPR005467">
    <property type="entry name" value="His_kinase_dom"/>
</dbReference>
<dbReference type="InterPro" id="IPR003594">
    <property type="entry name" value="HATPase_dom"/>
</dbReference>
<evidence type="ECO:0000256" key="2">
    <source>
        <dbReference type="ARBA" id="ARBA00004370"/>
    </source>
</evidence>
<reference evidence="15 16" key="1">
    <citation type="submission" date="2017-01" db="EMBL/GenBank/DDBJ databases">
        <authorList>
            <person name="Mah S.A."/>
            <person name="Swanson W.J."/>
            <person name="Moy G.W."/>
            <person name="Vacquier V.D."/>
        </authorList>
    </citation>
    <scope>NUCLEOTIDE SEQUENCE [LARGE SCALE GENOMIC DNA]</scope>
    <source>
        <strain evidence="15 16">DSM 11589</strain>
    </source>
</reference>
<dbReference type="FunFam" id="1.10.287.130:FF:000038">
    <property type="entry name" value="Sensory transduction histidine kinase"/>
    <property type="match status" value="1"/>
</dbReference>
<evidence type="ECO:0000256" key="5">
    <source>
        <dbReference type="ARBA" id="ARBA00022679"/>
    </source>
</evidence>
<keyword evidence="16" id="KW-1185">Reference proteome</keyword>
<dbReference type="InterPro" id="IPR003018">
    <property type="entry name" value="GAF"/>
</dbReference>
<feature type="domain" description="Histidine kinase" evidence="14">
    <location>
        <begin position="848"/>
        <end position="1069"/>
    </location>
</feature>
<dbReference type="Gene3D" id="3.30.565.10">
    <property type="entry name" value="Histidine kinase-like ATPase, C-terminal domain"/>
    <property type="match status" value="1"/>
</dbReference>
<feature type="coiled-coil region" evidence="11">
    <location>
        <begin position="379"/>
        <end position="413"/>
    </location>
</feature>
<dbReference type="Gene3D" id="1.10.287.130">
    <property type="match status" value="1"/>
</dbReference>
<dbReference type="Pfam" id="PF00512">
    <property type="entry name" value="HisKA"/>
    <property type="match status" value="1"/>
</dbReference>
<dbReference type="InterPro" id="IPR003661">
    <property type="entry name" value="HisK_dim/P_dom"/>
</dbReference>
<dbReference type="GO" id="GO:0009927">
    <property type="term" value="F:histidine phosphotransfer kinase activity"/>
    <property type="evidence" value="ECO:0007669"/>
    <property type="project" value="TreeGrafter"/>
</dbReference>
<dbReference type="OrthoDB" id="8477115at2"/>
<dbReference type="PANTHER" id="PTHR43047">
    <property type="entry name" value="TWO-COMPONENT HISTIDINE PROTEIN KINASE"/>
    <property type="match status" value="1"/>
</dbReference>
<evidence type="ECO:0000256" key="10">
    <source>
        <dbReference type="ARBA" id="ARBA00023136"/>
    </source>
</evidence>
<evidence type="ECO:0000256" key="3">
    <source>
        <dbReference type="ARBA" id="ARBA00012438"/>
    </source>
</evidence>
<evidence type="ECO:0000256" key="9">
    <source>
        <dbReference type="ARBA" id="ARBA00023012"/>
    </source>
</evidence>
<dbReference type="InterPro" id="IPR036890">
    <property type="entry name" value="HATPase_C_sf"/>
</dbReference>